<name>A0AA39GFC6_SARSR</name>
<dbReference type="PANTHER" id="PTHR11133">
    <property type="entry name" value="SACCHAROPINE DEHYDROGENASE"/>
    <property type="match status" value="1"/>
</dbReference>
<keyword evidence="2" id="KW-0560">Oxidoreductase</keyword>
<dbReference type="SUPFAM" id="SSF55347">
    <property type="entry name" value="Glyceraldehyde-3-phosphate dehydrogenase-like, C-terminal domain"/>
    <property type="match status" value="1"/>
</dbReference>
<dbReference type="Proteomes" id="UP001175261">
    <property type="component" value="Unassembled WGS sequence"/>
</dbReference>
<keyword evidence="1" id="KW-0521">NADP</keyword>
<feature type="domain" description="Saccharopine dehydrogenase-like C-terminal" evidence="4">
    <location>
        <begin position="20"/>
        <end position="339"/>
    </location>
</feature>
<dbReference type="InterPro" id="IPR051168">
    <property type="entry name" value="AASS"/>
</dbReference>
<proteinExistence type="predicted"/>
<dbReference type="Pfam" id="PF16653">
    <property type="entry name" value="Sacchrp_dh_C"/>
    <property type="match status" value="1"/>
</dbReference>
<organism evidence="5 6">
    <name type="scientific">Sarocladium strictum</name>
    <name type="common">Black bundle disease fungus</name>
    <name type="synonym">Acremonium strictum</name>
    <dbReference type="NCBI Taxonomy" id="5046"/>
    <lineage>
        <taxon>Eukaryota</taxon>
        <taxon>Fungi</taxon>
        <taxon>Dikarya</taxon>
        <taxon>Ascomycota</taxon>
        <taxon>Pezizomycotina</taxon>
        <taxon>Sordariomycetes</taxon>
        <taxon>Hypocreomycetidae</taxon>
        <taxon>Hypocreales</taxon>
        <taxon>Sarocladiaceae</taxon>
        <taxon>Sarocladium</taxon>
    </lineage>
</organism>
<keyword evidence="6" id="KW-1185">Reference proteome</keyword>
<comment type="caution">
    <text evidence="5">The sequence shown here is derived from an EMBL/GenBank/DDBJ whole genome shotgun (WGS) entry which is preliminary data.</text>
</comment>
<dbReference type="FunFam" id="3.30.360.10:FF:000008">
    <property type="entry name" value="Alpha-aminoadipic semialdehyde synthase, mitochondrial"/>
    <property type="match status" value="1"/>
</dbReference>
<evidence type="ECO:0000256" key="2">
    <source>
        <dbReference type="ARBA" id="ARBA00023002"/>
    </source>
</evidence>
<protein>
    <recommendedName>
        <fullName evidence="4">Saccharopine dehydrogenase-like C-terminal domain-containing protein</fullName>
    </recommendedName>
</protein>
<keyword evidence="3" id="KW-0457">Lysine biosynthesis</keyword>
<dbReference type="GO" id="GO:0004753">
    <property type="term" value="F:saccharopine dehydrogenase activity"/>
    <property type="evidence" value="ECO:0007669"/>
    <property type="project" value="TreeGrafter"/>
</dbReference>
<keyword evidence="3" id="KW-0028">Amino-acid biosynthesis</keyword>
<dbReference type="GO" id="GO:0019878">
    <property type="term" value="P:lysine biosynthetic process via aminoadipic acid"/>
    <property type="evidence" value="ECO:0007669"/>
    <property type="project" value="TreeGrafter"/>
</dbReference>
<evidence type="ECO:0000259" key="4">
    <source>
        <dbReference type="Pfam" id="PF16653"/>
    </source>
</evidence>
<accession>A0AA39GFC6</accession>
<evidence type="ECO:0000256" key="1">
    <source>
        <dbReference type="ARBA" id="ARBA00022857"/>
    </source>
</evidence>
<dbReference type="AlphaFoldDB" id="A0AA39GFC6"/>
<dbReference type="Gene3D" id="3.30.360.10">
    <property type="entry name" value="Dihydrodipicolinate Reductase, domain 2"/>
    <property type="match status" value="1"/>
</dbReference>
<evidence type="ECO:0000313" key="5">
    <source>
        <dbReference type="EMBL" id="KAK0385524.1"/>
    </source>
</evidence>
<dbReference type="Gene3D" id="1.10.1870.10">
    <property type="entry name" value="Domain 3, Saccharopine reductase"/>
    <property type="match status" value="1"/>
</dbReference>
<sequence>MRQLDEAAKKAGIVVLNEVGMDPGIDHLYAVKTISEVHAKGGKVREFYSYCGGLVSPEAADNPLQFKFSWSPRGALLSQQNSATFLKDGRVVTIANTDLMGQAEPYHVMEGYSFVAYPNRDSTPFREAYQIPEAHTVIRGSLRYKNNPPLVKALIDLGWLDQEFKPWLSGGQAHTWAGIQQRLTGAKSSSEEDLIHKVDERCHFASAEERARILDGLRWIGLFSDEQPGRLCDTLIDTLSAQLEGLCSLQPGDRDLVMLQHKFVVEWNDGSKNTITSTLELFGEPNGYTAMSKGVGVTCGIAAQLILDGFAPLSQPGVLAPYSRELCDAIRAKVEAEGIKLVEEMF</sequence>
<dbReference type="InterPro" id="IPR032095">
    <property type="entry name" value="Sacchrp_dh-like_C"/>
</dbReference>
<dbReference type="PANTHER" id="PTHR11133:SF22">
    <property type="entry name" value="ALPHA-AMINOADIPIC SEMIALDEHYDE SYNTHASE, MITOCHONDRIAL"/>
    <property type="match status" value="1"/>
</dbReference>
<dbReference type="GO" id="GO:0005737">
    <property type="term" value="C:cytoplasm"/>
    <property type="evidence" value="ECO:0007669"/>
    <property type="project" value="TreeGrafter"/>
</dbReference>
<reference evidence="5" key="1">
    <citation type="submission" date="2022-10" db="EMBL/GenBank/DDBJ databases">
        <title>Determination and structural analysis of whole genome sequence of Sarocladium strictum F4-1.</title>
        <authorList>
            <person name="Hu L."/>
            <person name="Jiang Y."/>
        </authorList>
    </citation>
    <scope>NUCLEOTIDE SEQUENCE</scope>
    <source>
        <strain evidence="5">F4-1</strain>
    </source>
</reference>
<gene>
    <name evidence="5" type="ORF">NLU13_6704</name>
</gene>
<evidence type="ECO:0000313" key="6">
    <source>
        <dbReference type="Proteomes" id="UP001175261"/>
    </source>
</evidence>
<dbReference type="EMBL" id="JAPDFR010000006">
    <property type="protein sequence ID" value="KAK0385524.1"/>
    <property type="molecule type" value="Genomic_DNA"/>
</dbReference>
<evidence type="ECO:0000256" key="3">
    <source>
        <dbReference type="ARBA" id="ARBA00023154"/>
    </source>
</evidence>